<dbReference type="AlphaFoldDB" id="A0A518AQ44"/>
<reference evidence="1 2" key="1">
    <citation type="submission" date="2019-02" db="EMBL/GenBank/DDBJ databases">
        <title>Deep-cultivation of Planctomycetes and their phenomic and genomic characterization uncovers novel biology.</title>
        <authorList>
            <person name="Wiegand S."/>
            <person name="Jogler M."/>
            <person name="Boedeker C."/>
            <person name="Pinto D."/>
            <person name="Vollmers J."/>
            <person name="Rivas-Marin E."/>
            <person name="Kohn T."/>
            <person name="Peeters S.H."/>
            <person name="Heuer A."/>
            <person name="Rast P."/>
            <person name="Oberbeckmann S."/>
            <person name="Bunk B."/>
            <person name="Jeske O."/>
            <person name="Meyerdierks A."/>
            <person name="Storesund J.E."/>
            <person name="Kallscheuer N."/>
            <person name="Luecker S."/>
            <person name="Lage O.M."/>
            <person name="Pohl T."/>
            <person name="Merkel B.J."/>
            <person name="Hornburger P."/>
            <person name="Mueller R.-W."/>
            <person name="Bruemmer F."/>
            <person name="Labrenz M."/>
            <person name="Spormann A.M."/>
            <person name="Op den Camp H."/>
            <person name="Overmann J."/>
            <person name="Amann R."/>
            <person name="Jetten M.S.M."/>
            <person name="Mascher T."/>
            <person name="Medema M.H."/>
            <person name="Devos D.P."/>
            <person name="Kaster A.-K."/>
            <person name="Ovreas L."/>
            <person name="Rohde M."/>
            <person name="Galperin M.Y."/>
            <person name="Jogler C."/>
        </authorList>
    </citation>
    <scope>NUCLEOTIDE SEQUENCE [LARGE SCALE GENOMIC DNA]</scope>
    <source>
        <strain evidence="1 2">Pan181</strain>
    </source>
</reference>
<sequence>MSLARFRHVKALQPYVHFGFSPEWNDARDAPSSLKLALNMAGLSRLNGLGLIFPVKNVLIDSFREEEHLLNRLSLLKEVSAAGVIDSEISSITLNYLTCLPDLKYLSLAGTSTSSRKSFPIEFREDAFGVFSMEGPIDFDFLPIAVA</sequence>
<organism evidence="1 2">
    <name type="scientific">Aeoliella mucimassa</name>
    <dbReference type="NCBI Taxonomy" id="2527972"/>
    <lineage>
        <taxon>Bacteria</taxon>
        <taxon>Pseudomonadati</taxon>
        <taxon>Planctomycetota</taxon>
        <taxon>Planctomycetia</taxon>
        <taxon>Pirellulales</taxon>
        <taxon>Lacipirellulaceae</taxon>
        <taxon>Aeoliella</taxon>
    </lineage>
</organism>
<evidence type="ECO:0000313" key="1">
    <source>
        <dbReference type="EMBL" id="QDU56850.1"/>
    </source>
</evidence>
<dbReference type="EMBL" id="CP036278">
    <property type="protein sequence ID" value="QDU56850.1"/>
    <property type="molecule type" value="Genomic_DNA"/>
</dbReference>
<evidence type="ECO:0000313" key="2">
    <source>
        <dbReference type="Proteomes" id="UP000315750"/>
    </source>
</evidence>
<protein>
    <submittedName>
        <fullName evidence="1">Uncharacterized protein</fullName>
    </submittedName>
</protein>
<proteinExistence type="predicted"/>
<name>A0A518AQ44_9BACT</name>
<keyword evidence="2" id="KW-1185">Reference proteome</keyword>
<gene>
    <name evidence="1" type="ORF">Pan181_30620</name>
</gene>
<dbReference type="KEGG" id="amuc:Pan181_30620"/>
<accession>A0A518AQ44</accession>
<dbReference type="Proteomes" id="UP000315750">
    <property type="component" value="Chromosome"/>
</dbReference>